<protein>
    <submittedName>
        <fullName evidence="1">Uncharacterized protein</fullName>
    </submittedName>
</protein>
<dbReference type="InterPro" id="IPR049156">
    <property type="entry name" value="Phage_chap_TAC_15-like"/>
</dbReference>
<evidence type="ECO:0000313" key="1">
    <source>
        <dbReference type="EMBL" id="QJA95102.1"/>
    </source>
</evidence>
<dbReference type="Pfam" id="PF21822">
    <property type="entry name" value="Phage_TAC_15"/>
    <property type="match status" value="1"/>
</dbReference>
<dbReference type="AlphaFoldDB" id="A0A6M3LNH1"/>
<proteinExistence type="predicted"/>
<dbReference type="EMBL" id="MT143286">
    <property type="protein sequence ID" value="QJA95102.1"/>
    <property type="molecule type" value="Genomic_DNA"/>
</dbReference>
<organism evidence="1">
    <name type="scientific">viral metagenome</name>
    <dbReference type="NCBI Taxonomy" id="1070528"/>
    <lineage>
        <taxon>unclassified sequences</taxon>
        <taxon>metagenomes</taxon>
        <taxon>organismal metagenomes</taxon>
    </lineage>
</organism>
<gene>
    <name evidence="1" type="ORF">MM415B03652_0005</name>
</gene>
<accession>A0A6M3LNH1</accession>
<name>A0A6M3LNH1_9ZZZZ</name>
<reference evidence="1" key="1">
    <citation type="submission" date="2020-03" db="EMBL/GenBank/DDBJ databases">
        <title>The deep terrestrial virosphere.</title>
        <authorList>
            <person name="Holmfeldt K."/>
            <person name="Nilsson E."/>
            <person name="Simone D."/>
            <person name="Lopez-Fernandez M."/>
            <person name="Wu X."/>
            <person name="de Brujin I."/>
            <person name="Lundin D."/>
            <person name="Andersson A."/>
            <person name="Bertilsson S."/>
            <person name="Dopson M."/>
        </authorList>
    </citation>
    <scope>NUCLEOTIDE SEQUENCE</scope>
    <source>
        <strain evidence="1">MM415B03652</strain>
    </source>
</reference>
<sequence length="165" mass="18174">MTDRLKPEKTFKDRWGDVHQYSTHLHDAESGFPMFWRINKMAVGLGAGALGSTDFVGGDISLRTADIDPTKLAHVLADSLDIVSDKAFIKDLLSTTIRDGEKLHNVFAHAYAGNYGELLEVIAWVIKENFLDPLWASLKPYLDVTGPRLKGALSNFLKLAESTGG</sequence>